<proteinExistence type="predicted"/>
<protein>
    <submittedName>
        <fullName evidence="1">Uncharacterized protein</fullName>
    </submittedName>
</protein>
<reference evidence="1 2" key="1">
    <citation type="submission" date="2020-06" db="EMBL/GenBank/DDBJ databases">
        <title>Complete Genome Sequence of Clostridium muelleri sp. nov. P21T, an Acid-Alcohol Producing Acetogen Isolated from Old Hay.</title>
        <authorList>
            <person name="Duncan K.E."/>
            <person name="Tanner R.S."/>
        </authorList>
    </citation>
    <scope>NUCLEOTIDE SEQUENCE [LARGE SCALE GENOMIC DNA]</scope>
    <source>
        <strain evidence="1 2">P21</strain>
    </source>
</reference>
<dbReference type="EMBL" id="JABBNI010000011">
    <property type="protein sequence ID" value="NMM62218.1"/>
    <property type="molecule type" value="Genomic_DNA"/>
</dbReference>
<comment type="caution">
    <text evidence="1">The sequence shown here is derived from an EMBL/GenBank/DDBJ whole genome shotgun (WGS) entry which is preliminary data.</text>
</comment>
<name>A0A7Y0EF25_9CLOT</name>
<gene>
    <name evidence="1" type="ORF">HBE96_05865</name>
</gene>
<evidence type="ECO:0000313" key="2">
    <source>
        <dbReference type="Proteomes" id="UP000537131"/>
    </source>
</evidence>
<keyword evidence="2" id="KW-1185">Reference proteome</keyword>
<sequence length="140" mass="16718">MSYGKRFLWFSDSIFYIKDISNRSSFDREKASILKLNVNNNQIKIEYITFCLPDVSSWEASGYEDLHEYFIDCVKGTKKLDGYYDWNSYNGYYDEDGNLKYEKPICMKNRIDLTIEKVKELLTIHTTDFDKDINDFINYL</sequence>
<dbReference type="RefSeq" id="WP_169296826.1">
    <property type="nucleotide sequence ID" value="NZ_JABBNI010000011.1"/>
</dbReference>
<dbReference type="Proteomes" id="UP000537131">
    <property type="component" value="Unassembled WGS sequence"/>
</dbReference>
<evidence type="ECO:0000313" key="1">
    <source>
        <dbReference type="EMBL" id="NMM62218.1"/>
    </source>
</evidence>
<accession>A0A7Y0EF25</accession>
<organism evidence="1 2">
    <name type="scientific">Clostridium muellerianum</name>
    <dbReference type="NCBI Taxonomy" id="2716538"/>
    <lineage>
        <taxon>Bacteria</taxon>
        <taxon>Bacillati</taxon>
        <taxon>Bacillota</taxon>
        <taxon>Clostridia</taxon>
        <taxon>Eubacteriales</taxon>
        <taxon>Clostridiaceae</taxon>
        <taxon>Clostridium</taxon>
    </lineage>
</organism>
<dbReference type="AlphaFoldDB" id="A0A7Y0EF25"/>